<dbReference type="PANTHER" id="PTHR43798:SF31">
    <property type="entry name" value="AB HYDROLASE SUPERFAMILY PROTEIN YCLE"/>
    <property type="match status" value="1"/>
</dbReference>
<dbReference type="AlphaFoldDB" id="A0A2T4J679"/>
<dbReference type="InterPro" id="IPR026968">
    <property type="entry name" value="PcaD/CatD"/>
</dbReference>
<evidence type="ECO:0000256" key="1">
    <source>
        <dbReference type="ARBA" id="ARBA00022801"/>
    </source>
</evidence>
<keyword evidence="4" id="KW-1185">Reference proteome</keyword>
<dbReference type="GO" id="GO:0016020">
    <property type="term" value="C:membrane"/>
    <property type="evidence" value="ECO:0007669"/>
    <property type="project" value="TreeGrafter"/>
</dbReference>
<dbReference type="GO" id="GO:0047570">
    <property type="term" value="F:3-oxoadipate enol-lactonase activity"/>
    <property type="evidence" value="ECO:0007669"/>
    <property type="project" value="InterPro"/>
</dbReference>
<dbReference type="PRINTS" id="PR00111">
    <property type="entry name" value="ABHYDROLASE"/>
</dbReference>
<reference evidence="3 4" key="1">
    <citation type="submission" date="2018-03" db="EMBL/GenBank/DDBJ databases">
        <title>Rhodobacter blasticus.</title>
        <authorList>
            <person name="Meyer T.E."/>
            <person name="Miller S."/>
            <person name="Lodha T."/>
            <person name="Gandham S."/>
            <person name="Chintalapati S."/>
            <person name="Chintalapati V.R."/>
        </authorList>
    </citation>
    <scope>NUCLEOTIDE SEQUENCE [LARGE SCALE GENOMIC DNA]</scope>
    <source>
        <strain evidence="3 4">DSM 2131</strain>
    </source>
</reference>
<evidence type="ECO:0000313" key="4">
    <source>
        <dbReference type="Proteomes" id="UP000241362"/>
    </source>
</evidence>
<dbReference type="InterPro" id="IPR029058">
    <property type="entry name" value="AB_hydrolase_fold"/>
</dbReference>
<name>A0A2T4J679_FUSBL</name>
<accession>A0A2T4J679</accession>
<dbReference type="InterPro" id="IPR050266">
    <property type="entry name" value="AB_hydrolase_sf"/>
</dbReference>
<dbReference type="Proteomes" id="UP000241362">
    <property type="component" value="Unassembled WGS sequence"/>
</dbReference>
<dbReference type="SUPFAM" id="SSF53474">
    <property type="entry name" value="alpha/beta-Hydrolases"/>
    <property type="match status" value="1"/>
</dbReference>
<protein>
    <submittedName>
        <fullName evidence="3">3-oxoadipate enol-lactonase</fullName>
    </submittedName>
</protein>
<proteinExistence type="predicted"/>
<dbReference type="GO" id="GO:0042952">
    <property type="term" value="P:beta-ketoadipate pathway"/>
    <property type="evidence" value="ECO:0007669"/>
    <property type="project" value="InterPro"/>
</dbReference>
<evidence type="ECO:0000259" key="2">
    <source>
        <dbReference type="Pfam" id="PF00561"/>
    </source>
</evidence>
<gene>
    <name evidence="3" type="primary">pcaD</name>
    <name evidence="3" type="ORF">C5F44_13730</name>
</gene>
<sequence length="261" mass="27880">MAPIFLPDLRLNARLDGPTDGPPLVLLHALGLRLELWDAVVARLPRHRILRLDMRGHGGSDVPPAPYAMGTLVRDAERAMDHFGMKEAVVVGLSIGGLIAQGLAVKRLDLVRGLVLSNTAARIGIAGQWQDRIATVRDGGLAALADATMERWFGRKWREVSQMPALREMLLACPAEGWMGCAAAIAGTDFYETTAMLRLPLLAIAGANDGSTPADLVRETADLVPGSRFTVIRGGGHLPFVEQPDAYVAALAEFLTGIGHG</sequence>
<dbReference type="PANTHER" id="PTHR43798">
    <property type="entry name" value="MONOACYLGLYCEROL LIPASE"/>
    <property type="match status" value="1"/>
</dbReference>
<comment type="caution">
    <text evidence="3">The sequence shown here is derived from an EMBL/GenBank/DDBJ whole genome shotgun (WGS) entry which is preliminary data.</text>
</comment>
<dbReference type="Pfam" id="PF00561">
    <property type="entry name" value="Abhydrolase_1"/>
    <property type="match status" value="1"/>
</dbReference>
<keyword evidence="1" id="KW-0378">Hydrolase</keyword>
<organism evidence="3 4">
    <name type="scientific">Fuscovulum blasticum DSM 2131</name>
    <dbReference type="NCBI Taxonomy" id="1188250"/>
    <lineage>
        <taxon>Bacteria</taxon>
        <taxon>Pseudomonadati</taxon>
        <taxon>Pseudomonadota</taxon>
        <taxon>Alphaproteobacteria</taxon>
        <taxon>Rhodobacterales</taxon>
        <taxon>Paracoccaceae</taxon>
        <taxon>Pseudogemmobacter</taxon>
    </lineage>
</organism>
<evidence type="ECO:0000313" key="3">
    <source>
        <dbReference type="EMBL" id="PTE13401.1"/>
    </source>
</evidence>
<dbReference type="Gene3D" id="3.40.50.1820">
    <property type="entry name" value="alpha/beta hydrolase"/>
    <property type="match status" value="1"/>
</dbReference>
<dbReference type="RefSeq" id="WP_107674115.1">
    <property type="nucleotide sequence ID" value="NZ_PZKE01000014.1"/>
</dbReference>
<dbReference type="EMBL" id="PZKE01000014">
    <property type="protein sequence ID" value="PTE13401.1"/>
    <property type="molecule type" value="Genomic_DNA"/>
</dbReference>
<feature type="domain" description="AB hydrolase-1" evidence="2">
    <location>
        <begin position="22"/>
        <end position="243"/>
    </location>
</feature>
<dbReference type="InterPro" id="IPR000073">
    <property type="entry name" value="AB_hydrolase_1"/>
</dbReference>
<dbReference type="NCBIfam" id="TIGR02427">
    <property type="entry name" value="protocat_pcaD"/>
    <property type="match status" value="1"/>
</dbReference>